<reference evidence="3 4" key="2">
    <citation type="submission" date="2008-08" db="EMBL/GenBank/DDBJ databases">
        <authorList>
            <person name="Fulton L."/>
            <person name="Clifton S."/>
            <person name="Fulton B."/>
            <person name="Xu J."/>
            <person name="Minx P."/>
            <person name="Pepin K.H."/>
            <person name="Johnson M."/>
            <person name="Thiruvilangam P."/>
            <person name="Bhonagiri V."/>
            <person name="Nash W.E."/>
            <person name="Mardis E.R."/>
            <person name="Wilson R.K."/>
        </authorList>
    </citation>
    <scope>NUCLEOTIDE SEQUENCE [LARGE SCALE GENOMIC DNA]</scope>
    <source>
        <strain evidence="4">DSM 17135 / JCM 12973 / M2</strain>
    </source>
</reference>
<dbReference type="InterPro" id="IPR013320">
    <property type="entry name" value="ConA-like_dom_sf"/>
</dbReference>
<feature type="domain" description="BACON" evidence="2">
    <location>
        <begin position="116"/>
        <end position="204"/>
    </location>
</feature>
<name>B5D1X2_PHOPM</name>
<dbReference type="PROSITE" id="PS51257">
    <property type="entry name" value="PROKAR_LIPOPROTEIN"/>
    <property type="match status" value="1"/>
</dbReference>
<evidence type="ECO:0000313" key="3">
    <source>
        <dbReference type="EMBL" id="EDY94565.1"/>
    </source>
</evidence>
<feature type="domain" description="BACON" evidence="2">
    <location>
        <begin position="214"/>
        <end position="300"/>
    </location>
</feature>
<dbReference type="InterPro" id="IPR013784">
    <property type="entry name" value="Carb-bd-like_fold"/>
</dbReference>
<gene>
    <name evidence="3" type="ORF">BACPLE_02973</name>
</gene>
<reference evidence="3 4" key="1">
    <citation type="submission" date="2008-08" db="EMBL/GenBank/DDBJ databases">
        <title>Draft genome sequence of Bacteroides plebeius (DSM 17135).</title>
        <authorList>
            <person name="Sudarsanam P."/>
            <person name="Ley R."/>
            <person name="Guruge J."/>
            <person name="Turnbaugh P.J."/>
            <person name="Mahowald M."/>
            <person name="Liep D."/>
            <person name="Gordon J."/>
        </authorList>
    </citation>
    <scope>NUCLEOTIDE SEQUENCE [LARGE SCALE GENOMIC DNA]</scope>
    <source>
        <strain evidence="4">DSM 17135 / JCM 12973 / M2</strain>
    </source>
</reference>
<accession>B5D1X2</accession>
<dbReference type="Pfam" id="PF19190">
    <property type="entry name" value="BACON_2"/>
    <property type="match status" value="3"/>
</dbReference>
<dbReference type="SUPFAM" id="SSF49452">
    <property type="entry name" value="Starch-binding domain-like"/>
    <property type="match status" value="1"/>
</dbReference>
<dbReference type="Pfam" id="PF13385">
    <property type="entry name" value="Laminin_G_3"/>
    <property type="match status" value="1"/>
</dbReference>
<dbReference type="Gene3D" id="2.60.40.1120">
    <property type="entry name" value="Carboxypeptidase-like, regulatory domain"/>
    <property type="match status" value="1"/>
</dbReference>
<feature type="chain" id="PRO_5002830931" evidence="1">
    <location>
        <begin position="22"/>
        <end position="639"/>
    </location>
</feature>
<evidence type="ECO:0000259" key="2">
    <source>
        <dbReference type="Pfam" id="PF19190"/>
    </source>
</evidence>
<dbReference type="Gene3D" id="2.60.40.10">
    <property type="entry name" value="Immunoglobulins"/>
    <property type="match status" value="2"/>
</dbReference>
<dbReference type="InterPro" id="IPR024361">
    <property type="entry name" value="BACON"/>
</dbReference>
<dbReference type="AlphaFoldDB" id="B5D1X2"/>
<dbReference type="GO" id="GO:0004553">
    <property type="term" value="F:hydrolase activity, hydrolyzing O-glycosyl compounds"/>
    <property type="evidence" value="ECO:0007669"/>
    <property type="project" value="UniProtKB-ARBA"/>
</dbReference>
<feature type="domain" description="BACON" evidence="2">
    <location>
        <begin position="312"/>
        <end position="400"/>
    </location>
</feature>
<dbReference type="GO" id="GO:0005975">
    <property type="term" value="P:carbohydrate metabolic process"/>
    <property type="evidence" value="ECO:0007669"/>
    <property type="project" value="UniProtKB-ARBA"/>
</dbReference>
<keyword evidence="1" id="KW-0732">Signal</keyword>
<dbReference type="EMBL" id="ABQC02000023">
    <property type="protein sequence ID" value="EDY94565.1"/>
    <property type="molecule type" value="Genomic_DNA"/>
</dbReference>
<dbReference type="Gene3D" id="2.60.120.200">
    <property type="match status" value="1"/>
</dbReference>
<protein>
    <submittedName>
        <fullName evidence="3">Cna protein B-type domain protein</fullName>
    </submittedName>
</protein>
<dbReference type="Proteomes" id="UP000003452">
    <property type="component" value="Unassembled WGS sequence"/>
</dbReference>
<dbReference type="GeneID" id="43185698"/>
<sequence length="639" mass="69282">MKKIIFLFWLILGALSLSSCTEEEEITQGDIVGVVTDAANGTQPLSGVQVSILPNGASTSTGSDGKFSFPKLEAGEYKIQFMKEGYETNTKSVTVVPGQVSNADMQLIAVKQDALIQITPSTLNFGTTQTELSVKIQNNGNTSTDWSLDLGSHTWITANPAAGQIEADKQQSIIFTVNRDKITEVQTVIIKLSAFGNSFPISVTCAPKNAQSYMSVEPEILDFGSDLQELPLTIKNTGNTALNWTIADPTESAITLSENSGSITAQGSKVVKVFLNRSNGEVNINTTLVVSDGIKEQTVQIVSGTESLTGIMNIEPEILDFGKESSEASFTISNTGKGELNWSIEEINESSLSATPTEGKIAAGSSQTVNVLLDRDSMPEELNATLTISDGKTQKTIQITGQKDNSSSLVVGQGLYAYYKFDGDFNDATENAINGFGNNSPSFVEGIDEGSQAVKFSLSDNSSFIVPKPITDSRTLTVSFWGKDFSDGNIFYLVSSHDNASMFTFTMSNGSLKFVTTRYYNEYQYSNKPTFTHPTITDGKWHHIALVSDFNVTENSKTTTLLYVDGVFVDTVTEDVNPFEEGTPSQASYGTGIKFIMGGNVTIERKTVNGTNMSIDNFRVYNTRCLSANEIKQIYDARQ</sequence>
<dbReference type="HOGENOM" id="CLU_494928_0_0_10"/>
<organism evidence="3 4">
    <name type="scientific">Phocaeicola plebeius (strain DSM 17135 / JCM 12973 / CCUG 54634 / M2)</name>
    <name type="common">Bacteroides plebeius</name>
    <dbReference type="NCBI Taxonomy" id="484018"/>
    <lineage>
        <taxon>Bacteria</taxon>
        <taxon>Pseudomonadati</taxon>
        <taxon>Bacteroidota</taxon>
        <taxon>Bacteroidia</taxon>
        <taxon>Bacteroidales</taxon>
        <taxon>Bacteroidaceae</taxon>
        <taxon>Phocaeicola</taxon>
    </lineage>
</organism>
<dbReference type="SUPFAM" id="SSF49899">
    <property type="entry name" value="Concanavalin A-like lectins/glucanases"/>
    <property type="match status" value="1"/>
</dbReference>
<dbReference type="RefSeq" id="WP_007562980.1">
    <property type="nucleotide sequence ID" value="NZ_DS990133.1"/>
</dbReference>
<dbReference type="InterPro" id="IPR013783">
    <property type="entry name" value="Ig-like_fold"/>
</dbReference>
<feature type="signal peptide" evidence="1">
    <location>
        <begin position="1"/>
        <end position="21"/>
    </location>
</feature>
<evidence type="ECO:0000256" key="1">
    <source>
        <dbReference type="SAM" id="SignalP"/>
    </source>
</evidence>
<evidence type="ECO:0000313" key="4">
    <source>
        <dbReference type="Proteomes" id="UP000003452"/>
    </source>
</evidence>
<proteinExistence type="predicted"/>
<dbReference type="PANTHER" id="PTHR45912:SF3">
    <property type="entry name" value="CILIA- AND FLAGELLA-ASSOCIATED PROTEIN 47"/>
    <property type="match status" value="1"/>
</dbReference>
<dbReference type="GO" id="GO:0030246">
    <property type="term" value="F:carbohydrate binding"/>
    <property type="evidence" value="ECO:0007669"/>
    <property type="project" value="InterPro"/>
</dbReference>
<dbReference type="OrthoDB" id="1045865at2"/>
<dbReference type="PANTHER" id="PTHR45912">
    <property type="entry name" value="CILIA- AND FLAGELLA-ASSOCIATED PROTEIN 47"/>
    <property type="match status" value="1"/>
</dbReference>
<comment type="caution">
    <text evidence="3">The sequence shown here is derived from an EMBL/GenBank/DDBJ whole genome shotgun (WGS) entry which is preliminary data.</text>
</comment>
<dbReference type="eggNOG" id="COG1404">
    <property type="taxonomic scope" value="Bacteria"/>
</dbReference>
<dbReference type="Pfam" id="PF13620">
    <property type="entry name" value="CarboxypepD_reg"/>
    <property type="match status" value="1"/>
</dbReference>